<dbReference type="CDD" id="cd05685">
    <property type="entry name" value="S1_Tex"/>
    <property type="match status" value="1"/>
</dbReference>
<dbReference type="InterPro" id="IPR010994">
    <property type="entry name" value="RuvA_2-like"/>
</dbReference>
<dbReference type="FunFam" id="1.10.10.650:FF:000001">
    <property type="entry name" value="S1 RNA-binding domain 1"/>
    <property type="match status" value="1"/>
</dbReference>
<dbReference type="SUPFAM" id="SSF50249">
    <property type="entry name" value="Nucleic acid-binding proteins"/>
    <property type="match status" value="1"/>
</dbReference>
<dbReference type="Pfam" id="PF22706">
    <property type="entry name" value="Tex_central_region"/>
    <property type="match status" value="1"/>
</dbReference>
<reference evidence="2" key="1">
    <citation type="journal article" date="2012" name="Science">
        <title>Fermentation, hydrogen, and sulfur metabolism in multiple uncultivated bacterial phyla.</title>
        <authorList>
            <person name="Wrighton K.C."/>
            <person name="Thomas B.C."/>
            <person name="Sharon I."/>
            <person name="Miller C.S."/>
            <person name="Castelle C.J."/>
            <person name="VerBerkmoes N.C."/>
            <person name="Wilkins M.J."/>
            <person name="Hettich R.L."/>
            <person name="Lipton M.S."/>
            <person name="Williams K.H."/>
            <person name="Long P.E."/>
            <person name="Banfield J.F."/>
        </authorList>
    </citation>
    <scope>NUCLEOTIDE SEQUENCE [LARGE SCALE GENOMIC DNA]</scope>
</reference>
<dbReference type="InterPro" id="IPR003029">
    <property type="entry name" value="S1_domain"/>
</dbReference>
<accession>K2FEC8</accession>
<dbReference type="InterPro" id="IPR006641">
    <property type="entry name" value="YqgF/RNaseH-like_dom"/>
</dbReference>
<dbReference type="Pfam" id="PF12836">
    <property type="entry name" value="HHH_3"/>
    <property type="match status" value="1"/>
</dbReference>
<dbReference type="AlphaFoldDB" id="K2FEC8"/>
<organism evidence="2">
    <name type="scientific">uncultured bacterium</name>
    <name type="common">gcode 4</name>
    <dbReference type="NCBI Taxonomy" id="1234023"/>
    <lineage>
        <taxon>Bacteria</taxon>
        <taxon>environmental samples</taxon>
    </lineage>
</organism>
<dbReference type="InterPro" id="IPR023323">
    <property type="entry name" value="Tex-like_dom_sf"/>
</dbReference>
<dbReference type="Gene3D" id="1.10.10.650">
    <property type="entry name" value="RuvA domain 2-like"/>
    <property type="match status" value="1"/>
</dbReference>
<dbReference type="SUPFAM" id="SSF47781">
    <property type="entry name" value="RuvA domain 2-like"/>
    <property type="match status" value="1"/>
</dbReference>
<dbReference type="GO" id="GO:0005737">
    <property type="term" value="C:cytoplasm"/>
    <property type="evidence" value="ECO:0007669"/>
    <property type="project" value="UniProtKB-ARBA"/>
</dbReference>
<dbReference type="PANTHER" id="PTHR10724:SF10">
    <property type="entry name" value="S1 RNA-BINDING DOMAIN-CONTAINING PROTEIN 1"/>
    <property type="match status" value="1"/>
</dbReference>
<sequence>MSEITTILPIPNYIEIISKTLNLKKFQVETVLDFTLEGATVPFIARYRKERTGNLDENDIRSIIELNAKEENLHKAKQTAINWIEELGKMTPELMKNIIEAKTLKEVEDIYKPYKSKKKTKAMVAIEKWFQVVADSIKKNLLSIPEELIWKYPEEEIVEWAIEIIGAEVSANATLRHSLIWMLENSWNISASKKSEKMLEKLNQKDKDQVPKFTLYFDFSLKISRIKPYQILALNRWENLWILNVKIEKSEEISEEVKNKYANILGIRQWFIAPLEQWFKIWYEALFWSVENELRWDLSEIWEDDSIKTFQSNLQALLMTKPEYGKTILAIDPGYRAGCKICIIDELGNPISFDKIYLHEKENFLMKLTAIFKKNKIDAVVVGNWTWCDETCELVSGVFAWDVIVVNESGASVYSASAVAQEEFPDLDSLDRWTVSIWRRYIDPLSELVKVPVWSIWVWMYQHDISEKKLSEKLWYVVEDVVNEVGINVNNASIHVLGHISWIDKREAKKIYNHRPYKSREALKKVLSEKAYKLAIWFLRVPDSKEKFDNTDIHPDQYELAKFVLENGVNNTNFRSYEKFMKEIYEDVNSDTVAFIHKSNEISWSEKRINSSHTKARKKVAMEDIKDGDIFDWVVRNVVAFGAFVDIWLKNDWLVHVSQMADRFVSNPQEIVSVGDKVKVKITWIDKTTGKIQLSMKGM</sequence>
<feature type="domain" description="S1 motif" evidence="1">
    <location>
        <begin position="628"/>
        <end position="697"/>
    </location>
</feature>
<dbReference type="PANTHER" id="PTHR10724">
    <property type="entry name" value="30S RIBOSOMAL PROTEIN S1"/>
    <property type="match status" value="1"/>
</dbReference>
<dbReference type="GO" id="GO:0006139">
    <property type="term" value="P:nucleobase-containing compound metabolic process"/>
    <property type="evidence" value="ECO:0007669"/>
    <property type="project" value="InterPro"/>
</dbReference>
<dbReference type="Gene3D" id="2.40.50.140">
    <property type="entry name" value="Nucleic acid-binding proteins"/>
    <property type="match status" value="1"/>
</dbReference>
<evidence type="ECO:0000313" key="2">
    <source>
        <dbReference type="EMBL" id="EKE29531.1"/>
    </source>
</evidence>
<dbReference type="EMBL" id="AMFJ01000153">
    <property type="protein sequence ID" value="EKE29531.1"/>
    <property type="molecule type" value="Genomic_DNA"/>
</dbReference>
<dbReference type="InterPro" id="IPR023319">
    <property type="entry name" value="Tex-like_HTH_dom_sf"/>
</dbReference>
<dbReference type="Pfam" id="PF09371">
    <property type="entry name" value="Tex_N"/>
    <property type="match status" value="1"/>
</dbReference>
<name>K2FEC8_9BACT</name>
<dbReference type="InterPro" id="IPR012340">
    <property type="entry name" value="NA-bd_OB-fold"/>
</dbReference>
<dbReference type="InterPro" id="IPR018974">
    <property type="entry name" value="Tex-like_N"/>
</dbReference>
<dbReference type="Gene3D" id="3.30.420.140">
    <property type="entry name" value="YqgF/RNase H-like domain"/>
    <property type="match status" value="1"/>
</dbReference>
<dbReference type="Pfam" id="PF00575">
    <property type="entry name" value="S1"/>
    <property type="match status" value="1"/>
</dbReference>
<protein>
    <submittedName>
        <fullName evidence="2">RNA binding S1 protein</fullName>
    </submittedName>
</protein>
<dbReference type="InterPro" id="IPR044146">
    <property type="entry name" value="S1_Tex"/>
</dbReference>
<evidence type="ECO:0000259" key="1">
    <source>
        <dbReference type="PROSITE" id="PS50126"/>
    </source>
</evidence>
<comment type="caution">
    <text evidence="2">The sequence shown here is derived from an EMBL/GenBank/DDBJ whole genome shotgun (WGS) entry which is preliminary data.</text>
</comment>
<dbReference type="InterPro" id="IPR032639">
    <property type="entry name" value="Tex_YqgF"/>
</dbReference>
<dbReference type="Gene3D" id="1.10.150.310">
    <property type="entry name" value="Tex RuvX-like domain-like"/>
    <property type="match status" value="1"/>
</dbReference>
<dbReference type="SMART" id="SM00732">
    <property type="entry name" value="YqgFc"/>
    <property type="match status" value="1"/>
</dbReference>
<dbReference type="GO" id="GO:0003735">
    <property type="term" value="F:structural constituent of ribosome"/>
    <property type="evidence" value="ECO:0007669"/>
    <property type="project" value="TreeGrafter"/>
</dbReference>
<dbReference type="SUPFAM" id="SSF53098">
    <property type="entry name" value="Ribonuclease H-like"/>
    <property type="match status" value="1"/>
</dbReference>
<dbReference type="PROSITE" id="PS50126">
    <property type="entry name" value="S1"/>
    <property type="match status" value="1"/>
</dbReference>
<dbReference type="InterPro" id="IPR050437">
    <property type="entry name" value="Ribos_protein_bS1-like"/>
</dbReference>
<dbReference type="GO" id="GO:0006412">
    <property type="term" value="P:translation"/>
    <property type="evidence" value="ECO:0007669"/>
    <property type="project" value="TreeGrafter"/>
</dbReference>
<dbReference type="Gene3D" id="1.10.3500.10">
    <property type="entry name" value="Tex N-terminal region-like"/>
    <property type="match status" value="1"/>
</dbReference>
<dbReference type="InterPro" id="IPR055179">
    <property type="entry name" value="Tex-like_central_region"/>
</dbReference>
<dbReference type="InterPro" id="IPR037027">
    <property type="entry name" value="YqgF/RNaseH-like_dom_sf"/>
</dbReference>
<dbReference type="FunFam" id="2.40.50.140:FF:000051">
    <property type="entry name" value="RNA-binding transcriptional accessory protein"/>
    <property type="match status" value="1"/>
</dbReference>
<dbReference type="SMART" id="SM00316">
    <property type="entry name" value="S1"/>
    <property type="match status" value="1"/>
</dbReference>
<dbReference type="SUPFAM" id="SSF158832">
    <property type="entry name" value="Tex N-terminal region-like"/>
    <property type="match status" value="1"/>
</dbReference>
<gene>
    <name evidence="2" type="ORF">ACD_2C00153G0002</name>
</gene>
<proteinExistence type="predicted"/>
<dbReference type="InterPro" id="IPR012337">
    <property type="entry name" value="RNaseH-like_sf"/>
</dbReference>
<dbReference type="GO" id="GO:0003729">
    <property type="term" value="F:mRNA binding"/>
    <property type="evidence" value="ECO:0007669"/>
    <property type="project" value="UniProtKB-ARBA"/>
</dbReference>
<dbReference type="Pfam" id="PF16921">
    <property type="entry name" value="Tex_YqgF"/>
    <property type="match status" value="1"/>
</dbReference>